<reference evidence="1" key="1">
    <citation type="submission" date="2022-11" db="EMBL/GenBank/DDBJ databases">
        <authorList>
            <person name="Kikuchi T."/>
        </authorList>
    </citation>
    <scope>NUCLEOTIDE SEQUENCE</scope>
    <source>
        <strain evidence="1">PS1010</strain>
    </source>
</reference>
<organism evidence="1 2">
    <name type="scientific">Caenorhabditis angaria</name>
    <dbReference type="NCBI Taxonomy" id="860376"/>
    <lineage>
        <taxon>Eukaryota</taxon>
        <taxon>Metazoa</taxon>
        <taxon>Ecdysozoa</taxon>
        <taxon>Nematoda</taxon>
        <taxon>Chromadorea</taxon>
        <taxon>Rhabditida</taxon>
        <taxon>Rhabditina</taxon>
        <taxon>Rhabditomorpha</taxon>
        <taxon>Rhabditoidea</taxon>
        <taxon>Rhabditidae</taxon>
        <taxon>Peloderinae</taxon>
        <taxon>Caenorhabditis</taxon>
    </lineage>
</organism>
<dbReference type="Proteomes" id="UP001152747">
    <property type="component" value="Unassembled WGS sequence"/>
</dbReference>
<keyword evidence="2" id="KW-1185">Reference proteome</keyword>
<name>A0A9P1I4W0_9PELO</name>
<sequence length="81" mass="9512">MLHQTFLFSNSRPDCFFISLFRSFKLELKMITWTSIKRGFPIYSWPILAATAIFVDWNHTREWKAAGKVSMLQKEILGNAK</sequence>
<comment type="caution">
    <text evidence="1">The sequence shown here is derived from an EMBL/GenBank/DDBJ whole genome shotgun (WGS) entry which is preliminary data.</text>
</comment>
<dbReference type="OrthoDB" id="5846344at2759"/>
<evidence type="ECO:0000313" key="2">
    <source>
        <dbReference type="Proteomes" id="UP001152747"/>
    </source>
</evidence>
<proteinExistence type="predicted"/>
<accession>A0A9P1I4W0</accession>
<dbReference type="EMBL" id="CANHGI010000001">
    <property type="protein sequence ID" value="CAI5438373.1"/>
    <property type="molecule type" value="Genomic_DNA"/>
</dbReference>
<protein>
    <submittedName>
        <fullName evidence="1">Uncharacterized protein</fullName>
    </submittedName>
</protein>
<dbReference type="AlphaFoldDB" id="A0A9P1I4W0"/>
<gene>
    <name evidence="1" type="ORF">CAMP_LOCUS1010</name>
</gene>
<evidence type="ECO:0000313" key="1">
    <source>
        <dbReference type="EMBL" id="CAI5438373.1"/>
    </source>
</evidence>